<evidence type="ECO:0000313" key="3">
    <source>
        <dbReference type="EMBL" id="MBK1882697.1"/>
    </source>
</evidence>
<keyword evidence="1" id="KW-0175">Coiled coil</keyword>
<keyword evidence="4" id="KW-1185">Reference proteome</keyword>
<feature type="coiled-coil region" evidence="1">
    <location>
        <begin position="837"/>
        <end position="893"/>
    </location>
</feature>
<dbReference type="Proteomes" id="UP000603141">
    <property type="component" value="Unassembled WGS sequence"/>
</dbReference>
<dbReference type="AlphaFoldDB" id="A0A934VUM6"/>
<dbReference type="Pfam" id="PF13558">
    <property type="entry name" value="SbcC_Walker_B"/>
    <property type="match status" value="1"/>
</dbReference>
<dbReference type="PANTHER" id="PTHR32182">
    <property type="entry name" value="DNA REPLICATION AND REPAIR PROTEIN RECF"/>
    <property type="match status" value="1"/>
</dbReference>
<dbReference type="GO" id="GO:0000731">
    <property type="term" value="P:DNA synthesis involved in DNA repair"/>
    <property type="evidence" value="ECO:0007669"/>
    <property type="project" value="TreeGrafter"/>
</dbReference>
<sequence>MSSRVHLSRILAINWYGYRRFIDLSGLSLITGANGSGKSVLLDLIQFVMLGEAQSRFNKAAAGAGSGRSLRGYCLCDTNTQGADGQERYLRPSGVTLAGLEFVWPLADGETEPRRETWGARIEFEGPTARARTLWFTVPQRLERDDFLGQDLDPDAVAFMPEDEFRVHVKRDLGGEVFDRQASYLEEMGARGHLGFDRVQMNKTLPNSMAFQPVESFEKFIRDYLLEPGMPDVKAVRASVDAHRRAQERLEKMHDQFARLTRIGELHATYRRTHRDARLHGHLHEALSHEQKLEFLDAKRTEIDQLRIQNTEHNADHEEALRERNELDSQLAKVRLVAGNDQQIARLAEDRARRDEVARELDALRETEKAARQFLHERTQSWKQWLRLASELGLEEPASAASWIKQMQGADELAALDAAQRMPRIYQQLINAAGEELRPTTESIRELEAREAKLERELDDLDHKGSAAPSPLLDALKSRGQRAEALGRVIEVKAEAEPWWPLLESLLGNHRDAVLPEDFKAAWDQARRLGHIDEPVVNPDEIARAPKKPKAGTVAGFFETKSELAANYLNHLYGDLAAVESANQLDSHPRAFSKDGWLKDPPLRRLINPAKEFTIGEEGLRRLREMRQDELAEVKEELVRQNRIRDDWRTFIHRGEQWALDKADPPAGSSKLRDLPRLRKELGQLDETIRLLATPEREETVEKLRVLEKTFQGVIERIGRLANSMEKFAQQERLLTELITSLEEEERTSFIKRQQSRESLEGVLDAEIEELIHSATEQFPNWQQRLEAAAEISRIREYESDKARNDRNRERQALAETHPETAEAFDPNDDDNSRYDARRTELQTHELERYVQEAEDARKQWEDRLQHQVLDVLKEKLDEAERTKRELNRAMDHDIGGWRYQLSMRMDRSHSAIWTLVDKGLNPGLELFASGAKEEIEQAKAALMAAIENADEPKHQRALDYRYYHHWDIQATPTGKGEGAAISLNKNAKKQSGGENQAPFFVAMLAAFQRVYDVGPRETRKNLGIVIMDEAFSKLSGDRIDACLALARNFGLQLIMAFPEDRLPTMIQHAETVVQCRVDRAYDDKSGRVTNIENWVVKVDREKLIEALS</sequence>
<reference evidence="3" key="1">
    <citation type="submission" date="2021-01" db="EMBL/GenBank/DDBJ databases">
        <title>Modified the classification status of verrucomicrobia.</title>
        <authorList>
            <person name="Feng X."/>
        </authorList>
    </citation>
    <scope>NUCLEOTIDE SEQUENCE</scope>
    <source>
        <strain evidence="3">KCTC 22041</strain>
    </source>
</reference>
<feature type="compositionally biased region" description="Basic and acidic residues" evidence="2">
    <location>
        <begin position="800"/>
        <end position="821"/>
    </location>
</feature>
<accession>A0A934VUM6</accession>
<dbReference type="SUPFAM" id="SSF52540">
    <property type="entry name" value="P-loop containing nucleoside triphosphate hydrolases"/>
    <property type="match status" value="2"/>
</dbReference>
<organism evidence="3 4">
    <name type="scientific">Luteolibacter pohnpeiensis</name>
    <dbReference type="NCBI Taxonomy" id="454153"/>
    <lineage>
        <taxon>Bacteria</taxon>
        <taxon>Pseudomonadati</taxon>
        <taxon>Verrucomicrobiota</taxon>
        <taxon>Verrucomicrobiia</taxon>
        <taxon>Verrucomicrobiales</taxon>
        <taxon>Verrucomicrobiaceae</taxon>
        <taxon>Luteolibacter</taxon>
    </lineage>
</organism>
<feature type="coiled-coil region" evidence="1">
    <location>
        <begin position="296"/>
        <end position="367"/>
    </location>
</feature>
<feature type="coiled-coil region" evidence="1">
    <location>
        <begin position="437"/>
        <end position="464"/>
    </location>
</feature>
<dbReference type="RefSeq" id="WP_200270096.1">
    <property type="nucleotide sequence ID" value="NZ_JAENIJ010000013.1"/>
</dbReference>
<protein>
    <submittedName>
        <fullName evidence="3">AAA family ATPase</fullName>
    </submittedName>
</protein>
<evidence type="ECO:0000313" key="4">
    <source>
        <dbReference type="Proteomes" id="UP000603141"/>
    </source>
</evidence>
<evidence type="ECO:0000256" key="2">
    <source>
        <dbReference type="SAM" id="MobiDB-lite"/>
    </source>
</evidence>
<dbReference type="GO" id="GO:0006302">
    <property type="term" value="P:double-strand break repair"/>
    <property type="evidence" value="ECO:0007669"/>
    <property type="project" value="TreeGrafter"/>
</dbReference>
<proteinExistence type="predicted"/>
<dbReference type="EMBL" id="JAENIJ010000013">
    <property type="protein sequence ID" value="MBK1882697.1"/>
    <property type="molecule type" value="Genomic_DNA"/>
</dbReference>
<dbReference type="PANTHER" id="PTHR32182:SF0">
    <property type="entry name" value="DNA REPLICATION AND REPAIR PROTEIN RECF"/>
    <property type="match status" value="1"/>
</dbReference>
<comment type="caution">
    <text evidence="3">The sequence shown here is derived from an EMBL/GenBank/DDBJ whole genome shotgun (WGS) entry which is preliminary data.</text>
</comment>
<dbReference type="InterPro" id="IPR027417">
    <property type="entry name" value="P-loop_NTPase"/>
</dbReference>
<dbReference type="Gene3D" id="3.40.50.300">
    <property type="entry name" value="P-loop containing nucleotide triphosphate hydrolases"/>
    <property type="match status" value="1"/>
</dbReference>
<dbReference type="Pfam" id="PF13555">
    <property type="entry name" value="AAA_29"/>
    <property type="match status" value="1"/>
</dbReference>
<gene>
    <name evidence="3" type="ORF">JIN85_09730</name>
</gene>
<name>A0A934VUM6_9BACT</name>
<feature type="region of interest" description="Disordered" evidence="2">
    <location>
        <begin position="800"/>
        <end position="834"/>
    </location>
</feature>
<evidence type="ECO:0000256" key="1">
    <source>
        <dbReference type="SAM" id="Coils"/>
    </source>
</evidence>